<organism evidence="1 2">
    <name type="scientific">Zingiber officinale</name>
    <name type="common">Ginger</name>
    <name type="synonym">Amomum zingiber</name>
    <dbReference type="NCBI Taxonomy" id="94328"/>
    <lineage>
        <taxon>Eukaryota</taxon>
        <taxon>Viridiplantae</taxon>
        <taxon>Streptophyta</taxon>
        <taxon>Embryophyta</taxon>
        <taxon>Tracheophyta</taxon>
        <taxon>Spermatophyta</taxon>
        <taxon>Magnoliopsida</taxon>
        <taxon>Liliopsida</taxon>
        <taxon>Zingiberales</taxon>
        <taxon>Zingiberaceae</taxon>
        <taxon>Zingiber</taxon>
    </lineage>
</organism>
<dbReference type="AlphaFoldDB" id="A0A8J5I1U5"/>
<name>A0A8J5I1U5_ZINOF</name>
<dbReference type="PANTHER" id="PTHR31439">
    <property type="entry name" value="EXPRESSED PROTEIN"/>
    <property type="match status" value="1"/>
</dbReference>
<evidence type="ECO:0000313" key="1">
    <source>
        <dbReference type="EMBL" id="KAG6526653.1"/>
    </source>
</evidence>
<comment type="caution">
    <text evidence="1">The sequence shown here is derived from an EMBL/GenBank/DDBJ whole genome shotgun (WGS) entry which is preliminary data.</text>
</comment>
<protein>
    <submittedName>
        <fullName evidence="1">Uncharacterized protein</fullName>
    </submittedName>
</protein>
<accession>A0A8J5I1U5</accession>
<evidence type="ECO:0000313" key="2">
    <source>
        <dbReference type="Proteomes" id="UP000734854"/>
    </source>
</evidence>
<dbReference type="EMBL" id="JACMSC010000004">
    <property type="protein sequence ID" value="KAG6526653.1"/>
    <property type="molecule type" value="Genomic_DNA"/>
</dbReference>
<dbReference type="PANTHER" id="PTHR31439:SF4">
    <property type="entry name" value="NEURONAL PAS DOMAIN PROTEIN"/>
    <property type="match status" value="1"/>
</dbReference>
<gene>
    <name evidence="1" type="ORF">ZIOFF_016654</name>
</gene>
<dbReference type="Proteomes" id="UP000734854">
    <property type="component" value="Unassembled WGS sequence"/>
</dbReference>
<keyword evidence="2" id="KW-1185">Reference proteome</keyword>
<proteinExistence type="predicted"/>
<sequence length="530" mass="60080">MASDSPVDVGGWLRSLPPFSQWSSNRMSFCICSSKPCAPSLRLSVARNPQKLNPYLTFCIYADYHTPISLWTSGAIRLKSSSQTSLTGDEATGLFFDLLVSVLKYGPGRRSSFRLSQVTVREENLREVVLNLAFVTLTFLVTVYEAPSELRRGCLEDLRLQLWSPACRESLKLLVRLLGSNLEEQWMRSVNLGMTNWMSELLRSSNHLPRAPSPLFSYGLSASGLWKVQLYCPVIAMAVEDRPSAASTQDDRLLFSLRYQQLEAVIQLAYRAIRKESWIDIAVAVDNIRSVISTVRSFADWHARESHTRSDRSVLGRCDVDPLLSETLMAERGYGSEEKHFPSRISLQLTPALQSDVLSVSVSKSSDNPTQEIGLEKSLEGGFDPPNSYLGLRISATESVTMSVKPWKFEQSVDGDSVNLNWFLHDGVNGREVFSSRPSKFALFQPRTWFRNRYSSVHRPFTKQGGIIFAGDEYGERVWWKVRPAALVKTMEWEIRGSIGLTYWPNKQRTFYSETRKLQFKESLSLHLPK</sequence>
<reference evidence="1 2" key="1">
    <citation type="submission" date="2020-08" db="EMBL/GenBank/DDBJ databases">
        <title>Plant Genome Project.</title>
        <authorList>
            <person name="Zhang R.-G."/>
        </authorList>
    </citation>
    <scope>NUCLEOTIDE SEQUENCE [LARGE SCALE GENOMIC DNA]</scope>
    <source>
        <tissue evidence="1">Rhizome</tissue>
    </source>
</reference>